<dbReference type="CDD" id="cd02966">
    <property type="entry name" value="TlpA_like_family"/>
    <property type="match status" value="1"/>
</dbReference>
<dbReference type="InterPro" id="IPR003834">
    <property type="entry name" value="Cyt_c_assmbl_TM_dom"/>
</dbReference>
<evidence type="ECO:0000259" key="9">
    <source>
        <dbReference type="PROSITE" id="PS51352"/>
    </source>
</evidence>
<feature type="transmembrane region" description="Helical" evidence="8">
    <location>
        <begin position="89"/>
        <end position="110"/>
    </location>
</feature>
<feature type="region of interest" description="Disordered" evidence="7">
    <location>
        <begin position="261"/>
        <end position="284"/>
    </location>
</feature>
<dbReference type="Pfam" id="PF00578">
    <property type="entry name" value="AhpC-TSA"/>
    <property type="match status" value="1"/>
</dbReference>
<evidence type="ECO:0000256" key="3">
    <source>
        <dbReference type="ARBA" id="ARBA00022475"/>
    </source>
</evidence>
<keyword evidence="4 8" id="KW-0812">Transmembrane</keyword>
<feature type="transmembrane region" description="Helical" evidence="8">
    <location>
        <begin position="168"/>
        <end position="188"/>
    </location>
</feature>
<evidence type="ECO:0000313" key="11">
    <source>
        <dbReference type="Proteomes" id="UP001519308"/>
    </source>
</evidence>
<dbReference type="Proteomes" id="UP001519308">
    <property type="component" value="Unassembled WGS sequence"/>
</dbReference>
<feature type="transmembrane region" description="Helical" evidence="8">
    <location>
        <begin position="131"/>
        <end position="156"/>
    </location>
</feature>
<evidence type="ECO:0000256" key="4">
    <source>
        <dbReference type="ARBA" id="ARBA00022692"/>
    </source>
</evidence>
<feature type="transmembrane region" description="Helical" evidence="8">
    <location>
        <begin position="53"/>
        <end position="77"/>
    </location>
</feature>
<keyword evidence="5 8" id="KW-1133">Transmembrane helix</keyword>
<dbReference type="PROSITE" id="PS51352">
    <property type="entry name" value="THIOREDOXIN_2"/>
    <property type="match status" value="1"/>
</dbReference>
<evidence type="ECO:0000256" key="1">
    <source>
        <dbReference type="ARBA" id="ARBA00004651"/>
    </source>
</evidence>
<accession>A0ABS4K797</accession>
<feature type="transmembrane region" description="Helical" evidence="8">
    <location>
        <begin position="208"/>
        <end position="225"/>
    </location>
</feature>
<dbReference type="InterPro" id="IPR017937">
    <property type="entry name" value="Thioredoxin_CS"/>
</dbReference>
<proteinExistence type="inferred from homology"/>
<dbReference type="PANTHER" id="PTHR31272">
    <property type="entry name" value="CYTOCHROME C-TYPE BIOGENESIS PROTEIN HI_1454-RELATED"/>
    <property type="match status" value="1"/>
</dbReference>
<dbReference type="SUPFAM" id="SSF52833">
    <property type="entry name" value="Thioredoxin-like"/>
    <property type="match status" value="1"/>
</dbReference>
<gene>
    <name evidence="10" type="ORF">J2Z44_003501</name>
</gene>
<dbReference type="InterPro" id="IPR051790">
    <property type="entry name" value="Cytochrome_c-biogenesis_DsbD"/>
</dbReference>
<dbReference type="Gene3D" id="3.40.30.10">
    <property type="entry name" value="Glutaredoxin"/>
    <property type="match status" value="1"/>
</dbReference>
<organism evidence="10 11">
    <name type="scientific">Clostridium punense</name>
    <dbReference type="NCBI Taxonomy" id="1054297"/>
    <lineage>
        <taxon>Bacteria</taxon>
        <taxon>Bacillati</taxon>
        <taxon>Bacillota</taxon>
        <taxon>Clostridia</taxon>
        <taxon>Eubacteriales</taxon>
        <taxon>Clostridiaceae</taxon>
        <taxon>Clostridium</taxon>
    </lineage>
</organism>
<comment type="caution">
    <text evidence="10">The sequence shown here is derived from an EMBL/GenBank/DDBJ whole genome shotgun (WGS) entry which is preliminary data.</text>
</comment>
<name>A0ABS4K797_9CLOT</name>
<dbReference type="Pfam" id="PF02683">
    <property type="entry name" value="DsbD_TM"/>
    <property type="match status" value="1"/>
</dbReference>
<evidence type="ECO:0000256" key="6">
    <source>
        <dbReference type="ARBA" id="ARBA00023136"/>
    </source>
</evidence>
<evidence type="ECO:0000256" key="8">
    <source>
        <dbReference type="SAM" id="Phobius"/>
    </source>
</evidence>
<dbReference type="RefSeq" id="WP_021282926.1">
    <property type="nucleotide sequence ID" value="NZ_JAGGLL010000034.1"/>
</dbReference>
<comment type="similarity">
    <text evidence="2">Belongs to the DsbD family.</text>
</comment>
<protein>
    <submittedName>
        <fullName evidence="10">Cytochrome c-type biogenesis protein</fullName>
    </submittedName>
</protein>
<sequence>METSKLILVFIEGLLSFLSPCIVPLLPVYISILSNSTTVVLKEERRSFIRTQLFKNTILFIMGISSTFFILGASINALSDVFISNKEDIIRIGGVLVILMGLFYMGYLNIPMLQSEKRFAIKTENMKPITAYILGLTFSFGWTPCVGPMLASVIIMASSSENSLSGNLMIFVYTLGFTVPFIVLGAFYTTMTKYLNIVKLHMNELKKIGGLILIISGIIMVLGGADKVRGYIYNMTTDITKIEESNSKDLDNKDQRAVVENNLPNNQQDKESVQNEDYNDNGEVGKDPLLAPDFTLKDQYGKIHTLSEYKGKIVFLNFWATWCPPCREEMPNIEEIYKKNNSNENELVILGVAMPNIGREGSVNNIKAFLKDKEYTFPVVFDEDGKLMNDYFINAFPTTYIIGKDGRIVNFIPGAMDKEVMEAIIKEAMGSK</sequence>
<feature type="transmembrane region" description="Helical" evidence="8">
    <location>
        <begin position="6"/>
        <end position="32"/>
    </location>
</feature>
<keyword evidence="3" id="KW-1003">Cell membrane</keyword>
<dbReference type="InterPro" id="IPR036249">
    <property type="entry name" value="Thioredoxin-like_sf"/>
</dbReference>
<keyword evidence="6 8" id="KW-0472">Membrane</keyword>
<feature type="domain" description="Thioredoxin" evidence="9">
    <location>
        <begin position="285"/>
        <end position="430"/>
    </location>
</feature>
<dbReference type="InterPro" id="IPR000866">
    <property type="entry name" value="AhpC/TSA"/>
</dbReference>
<evidence type="ECO:0000313" key="10">
    <source>
        <dbReference type="EMBL" id="MBP2023662.1"/>
    </source>
</evidence>
<evidence type="ECO:0000256" key="5">
    <source>
        <dbReference type="ARBA" id="ARBA00022989"/>
    </source>
</evidence>
<reference evidence="10 11" key="1">
    <citation type="submission" date="2021-03" db="EMBL/GenBank/DDBJ databases">
        <title>Genomic Encyclopedia of Type Strains, Phase IV (KMG-IV): sequencing the most valuable type-strain genomes for metagenomic binning, comparative biology and taxonomic classification.</title>
        <authorList>
            <person name="Goeker M."/>
        </authorList>
    </citation>
    <scope>NUCLEOTIDE SEQUENCE [LARGE SCALE GENOMIC DNA]</scope>
    <source>
        <strain evidence="10 11">DSM 28650</strain>
    </source>
</reference>
<dbReference type="InterPro" id="IPR013766">
    <property type="entry name" value="Thioredoxin_domain"/>
</dbReference>
<comment type="subcellular location">
    <subcellularLocation>
        <location evidence="1">Cell membrane</location>
        <topology evidence="1">Multi-pass membrane protein</topology>
    </subcellularLocation>
</comment>
<evidence type="ECO:0000256" key="7">
    <source>
        <dbReference type="SAM" id="MobiDB-lite"/>
    </source>
</evidence>
<dbReference type="PANTHER" id="PTHR31272:SF4">
    <property type="entry name" value="CYTOCHROME C-TYPE BIOGENESIS PROTEIN HI_1454-RELATED"/>
    <property type="match status" value="1"/>
</dbReference>
<dbReference type="EMBL" id="JAGGLL010000034">
    <property type="protein sequence ID" value="MBP2023662.1"/>
    <property type="molecule type" value="Genomic_DNA"/>
</dbReference>
<dbReference type="PROSITE" id="PS00194">
    <property type="entry name" value="THIOREDOXIN_1"/>
    <property type="match status" value="1"/>
</dbReference>
<keyword evidence="11" id="KW-1185">Reference proteome</keyword>
<evidence type="ECO:0000256" key="2">
    <source>
        <dbReference type="ARBA" id="ARBA00006143"/>
    </source>
</evidence>